<dbReference type="PANTHER" id="PTHR32089:SF119">
    <property type="entry name" value="METHYL-ACCEPTING CHEMOTAXIS PROTEIN CTPL"/>
    <property type="match status" value="1"/>
</dbReference>
<evidence type="ECO:0000256" key="4">
    <source>
        <dbReference type="ARBA" id="ARBA00022989"/>
    </source>
</evidence>
<reference evidence="13 14" key="1">
    <citation type="submission" date="2018-02" db="EMBL/GenBank/DDBJ databases">
        <title>novel marine gammaproteobacteria from coastal saline agro ecosystem.</title>
        <authorList>
            <person name="Krishnan R."/>
            <person name="Ramesh Kumar N."/>
        </authorList>
    </citation>
    <scope>NUCLEOTIDE SEQUENCE [LARGE SCALE GENOMIC DNA]</scope>
    <source>
        <strain evidence="13 14">228</strain>
    </source>
</reference>
<feature type="domain" description="HAMP" evidence="12">
    <location>
        <begin position="276"/>
        <end position="329"/>
    </location>
</feature>
<gene>
    <name evidence="13" type="ORF">C4K68_08500</name>
</gene>
<evidence type="ECO:0000313" key="14">
    <source>
        <dbReference type="Proteomes" id="UP000238196"/>
    </source>
</evidence>
<keyword evidence="2" id="KW-0997">Cell inner membrane</keyword>
<dbReference type="SMART" id="SM01358">
    <property type="entry name" value="HBM"/>
    <property type="match status" value="1"/>
</dbReference>
<dbReference type="PRINTS" id="PR00260">
    <property type="entry name" value="CHEMTRNSDUCR"/>
</dbReference>
<keyword evidence="3 9" id="KW-0812">Transmembrane</keyword>
<keyword evidence="4 9" id="KW-1133">Transmembrane helix</keyword>
<evidence type="ECO:0000259" key="10">
    <source>
        <dbReference type="PROSITE" id="PS50111"/>
    </source>
</evidence>
<evidence type="ECO:0000256" key="1">
    <source>
        <dbReference type="ARBA" id="ARBA00004429"/>
    </source>
</evidence>
<dbReference type="EMBL" id="PRLP01000025">
    <property type="protein sequence ID" value="PPC77815.1"/>
    <property type="molecule type" value="Genomic_DNA"/>
</dbReference>
<evidence type="ECO:0000256" key="9">
    <source>
        <dbReference type="SAM" id="Phobius"/>
    </source>
</evidence>
<keyword evidence="5 9" id="KW-0472">Membrane</keyword>
<dbReference type="CDD" id="cd11386">
    <property type="entry name" value="MCP_signal"/>
    <property type="match status" value="1"/>
</dbReference>
<dbReference type="PROSITE" id="PS50885">
    <property type="entry name" value="HAMP"/>
    <property type="match status" value="1"/>
</dbReference>
<comment type="similarity">
    <text evidence="7">Belongs to the methyl-accepting chemotaxis (MCP) protein family.</text>
</comment>
<evidence type="ECO:0000256" key="6">
    <source>
        <dbReference type="ARBA" id="ARBA00023224"/>
    </source>
</evidence>
<dbReference type="FunFam" id="1.10.287.950:FF:000001">
    <property type="entry name" value="Methyl-accepting chemotaxis sensory transducer"/>
    <property type="match status" value="1"/>
</dbReference>
<name>A0A2S5KT31_9PROT</name>
<dbReference type="GO" id="GO:0007165">
    <property type="term" value="P:signal transduction"/>
    <property type="evidence" value="ECO:0007669"/>
    <property type="project" value="UniProtKB-KW"/>
</dbReference>
<dbReference type="GO" id="GO:0006935">
    <property type="term" value="P:chemotaxis"/>
    <property type="evidence" value="ECO:0007669"/>
    <property type="project" value="InterPro"/>
</dbReference>
<feature type="domain" description="Methyl-accepting transducer" evidence="10">
    <location>
        <begin position="334"/>
        <end position="570"/>
    </location>
</feature>
<dbReference type="Pfam" id="PF00015">
    <property type="entry name" value="MCPsignal"/>
    <property type="match status" value="1"/>
</dbReference>
<dbReference type="InterPro" id="IPR004089">
    <property type="entry name" value="MCPsignal_dom"/>
</dbReference>
<feature type="transmembrane region" description="Helical" evidence="9">
    <location>
        <begin position="252"/>
        <end position="275"/>
    </location>
</feature>
<evidence type="ECO:0008006" key="15">
    <source>
        <dbReference type="Google" id="ProtNLM"/>
    </source>
</evidence>
<evidence type="ECO:0000256" key="5">
    <source>
        <dbReference type="ARBA" id="ARBA00023136"/>
    </source>
</evidence>
<evidence type="ECO:0000256" key="8">
    <source>
        <dbReference type="PROSITE-ProRule" id="PRU00284"/>
    </source>
</evidence>
<dbReference type="Proteomes" id="UP000238196">
    <property type="component" value="Unassembled WGS sequence"/>
</dbReference>
<dbReference type="PROSITE" id="PS50111">
    <property type="entry name" value="CHEMOTAXIS_TRANSDUC_2"/>
    <property type="match status" value="1"/>
</dbReference>
<dbReference type="InterPro" id="IPR004090">
    <property type="entry name" value="Chemotax_Me-accpt_rcpt"/>
</dbReference>
<protein>
    <recommendedName>
        <fullName evidence="15">Methyl-accepting chemotaxis protein</fullName>
    </recommendedName>
</protein>
<evidence type="ECO:0000259" key="12">
    <source>
        <dbReference type="PROSITE" id="PS50885"/>
    </source>
</evidence>
<feature type="domain" description="T-SNARE coiled-coil homology" evidence="11">
    <location>
        <begin position="521"/>
        <end position="583"/>
    </location>
</feature>
<dbReference type="Gene3D" id="1.10.287.950">
    <property type="entry name" value="Methyl-accepting chemotaxis protein"/>
    <property type="match status" value="1"/>
</dbReference>
<dbReference type="GO" id="GO:0004888">
    <property type="term" value="F:transmembrane signaling receptor activity"/>
    <property type="evidence" value="ECO:0007669"/>
    <property type="project" value="InterPro"/>
</dbReference>
<evidence type="ECO:0000259" key="11">
    <source>
        <dbReference type="PROSITE" id="PS50192"/>
    </source>
</evidence>
<dbReference type="PANTHER" id="PTHR32089">
    <property type="entry name" value="METHYL-ACCEPTING CHEMOTAXIS PROTEIN MCPB"/>
    <property type="match status" value="1"/>
</dbReference>
<evidence type="ECO:0000256" key="7">
    <source>
        <dbReference type="ARBA" id="ARBA00029447"/>
    </source>
</evidence>
<dbReference type="PROSITE" id="PS50192">
    <property type="entry name" value="T_SNARE"/>
    <property type="match status" value="1"/>
</dbReference>
<dbReference type="InterPro" id="IPR003660">
    <property type="entry name" value="HAMP_dom"/>
</dbReference>
<proteinExistence type="inferred from homology"/>
<keyword evidence="6 8" id="KW-0807">Transducer</keyword>
<evidence type="ECO:0000313" key="13">
    <source>
        <dbReference type="EMBL" id="PPC77815.1"/>
    </source>
</evidence>
<dbReference type="InterPro" id="IPR032255">
    <property type="entry name" value="HBM"/>
</dbReference>
<dbReference type="GO" id="GO:0005886">
    <property type="term" value="C:plasma membrane"/>
    <property type="evidence" value="ECO:0007669"/>
    <property type="project" value="UniProtKB-SubCell"/>
</dbReference>
<dbReference type="SMART" id="SM00283">
    <property type="entry name" value="MA"/>
    <property type="match status" value="1"/>
</dbReference>
<organism evidence="13 14">
    <name type="scientific">Proteobacteria bacterium 228</name>
    <dbReference type="NCBI Taxonomy" id="2083153"/>
    <lineage>
        <taxon>Bacteria</taxon>
        <taxon>Pseudomonadati</taxon>
        <taxon>Pseudomonadota</taxon>
    </lineage>
</organism>
<dbReference type="InterPro" id="IPR000727">
    <property type="entry name" value="T_SNARE_dom"/>
</dbReference>
<comment type="caution">
    <text evidence="13">The sequence shown here is derived from an EMBL/GenBank/DDBJ whole genome shotgun (WGS) entry which is preliminary data.</text>
</comment>
<sequence>MAISVSLGQYSTQKVVTYNSVTLAVDQVRLQMLELRKDEKDFLSRRDAALANSFEAHFGALTGAVQHLNQSLEQASLSTAIITSLNTAFNDYHAGFNDVAELQTKIGLTPESGLYGELRDAVHSAEKEVSTLTDKQLLIDILQLRRNEKDFMLRSEEEYLKKFSQNIDAFHKDLQASTISDADKKRIGDAIQTYQLAFTKLSDEYKTRGLSPQDGLLGKIRAQVHTAESLLDQVAAELDHTVQEKVGSIDKLIMVTLLLSIVCGIAMLLIMLALARSILLPLRASTRHVTQLAADHDLSNPLPIQREDEISEPFKAVNTLLGEFRQIIAKVIAAAGQVAAATEELSTIAAQNLQGVERQQNQTSQLATAIHQIAATVQEVARHAQDAAEAASSAGRECNTGRTVVADVRQTVQGLSSYLQNASDTIGQVEADSMQIGGVLDVIRSIAEQTNLLALNAAIEAARAGEHGRGFAVVADEVRNLASKTQDSTAEIQQMITNLQSRSKAAVTLMRDSTLRSEEGVGHMEKAMQSIDAIVAAVTNMSDMNTQIASATEEQHAVIEEINRNVTVINDAADDAARATRETEEASQSLARLAIDMNTLASRFRV</sequence>
<keyword evidence="2" id="KW-1003">Cell membrane</keyword>
<accession>A0A2S5KT31</accession>
<comment type="subcellular location">
    <subcellularLocation>
        <location evidence="1">Cell inner membrane</location>
        <topology evidence="1">Multi-pass membrane protein</topology>
    </subcellularLocation>
</comment>
<dbReference type="AlphaFoldDB" id="A0A2S5KT31"/>
<dbReference type="SUPFAM" id="SSF58104">
    <property type="entry name" value="Methyl-accepting chemotaxis protein (MCP) signaling domain"/>
    <property type="match status" value="1"/>
</dbReference>
<evidence type="ECO:0000256" key="2">
    <source>
        <dbReference type="ARBA" id="ARBA00022519"/>
    </source>
</evidence>
<evidence type="ECO:0000256" key="3">
    <source>
        <dbReference type="ARBA" id="ARBA00022692"/>
    </source>
</evidence>